<evidence type="ECO:0000256" key="2">
    <source>
        <dbReference type="ARBA" id="ARBA00022643"/>
    </source>
</evidence>
<evidence type="ECO:0000313" key="6">
    <source>
        <dbReference type="Proteomes" id="UP000588491"/>
    </source>
</evidence>
<dbReference type="AlphaFoldDB" id="A0A7Y0K755"/>
<keyword evidence="3 5" id="KW-0560">Oxidoreductase</keyword>
<dbReference type="Proteomes" id="UP000588491">
    <property type="component" value="Unassembled WGS sequence"/>
</dbReference>
<evidence type="ECO:0000259" key="4">
    <source>
        <dbReference type="Pfam" id="PF03358"/>
    </source>
</evidence>
<dbReference type="Pfam" id="PF03358">
    <property type="entry name" value="FMN_red"/>
    <property type="match status" value="1"/>
</dbReference>
<keyword evidence="2" id="KW-0288">FMN</keyword>
<keyword evidence="6" id="KW-1185">Reference proteome</keyword>
<evidence type="ECO:0000313" key="5">
    <source>
        <dbReference type="EMBL" id="NMO76822.1"/>
    </source>
</evidence>
<protein>
    <submittedName>
        <fullName evidence="5">NADPH-dependent FMN reductase</fullName>
        <ecNumber evidence="5">1.5.1.38</ecNumber>
    </submittedName>
</protein>
<dbReference type="RefSeq" id="WP_016204355.1">
    <property type="nucleotide sequence ID" value="NZ_JABBPK010000001.1"/>
</dbReference>
<dbReference type="SUPFAM" id="SSF52218">
    <property type="entry name" value="Flavoproteins"/>
    <property type="match status" value="1"/>
</dbReference>
<name>A0A7Y0K755_9BACI</name>
<dbReference type="GO" id="GO:0052873">
    <property type="term" value="F:FMN reductase (NADPH) activity"/>
    <property type="evidence" value="ECO:0007669"/>
    <property type="project" value="UniProtKB-EC"/>
</dbReference>
<dbReference type="EMBL" id="JABBPK010000001">
    <property type="protein sequence ID" value="NMO76822.1"/>
    <property type="molecule type" value="Genomic_DNA"/>
</dbReference>
<dbReference type="Gene3D" id="3.40.50.360">
    <property type="match status" value="1"/>
</dbReference>
<organism evidence="5 6">
    <name type="scientific">Niallia alba</name>
    <dbReference type="NCBI Taxonomy" id="2729105"/>
    <lineage>
        <taxon>Bacteria</taxon>
        <taxon>Bacillati</taxon>
        <taxon>Bacillota</taxon>
        <taxon>Bacilli</taxon>
        <taxon>Bacillales</taxon>
        <taxon>Bacillaceae</taxon>
        <taxon>Niallia</taxon>
    </lineage>
</organism>
<dbReference type="InterPro" id="IPR005025">
    <property type="entry name" value="FMN_Rdtase-like_dom"/>
</dbReference>
<dbReference type="GO" id="GO:0046306">
    <property type="term" value="P:alkanesulfonate catabolic process"/>
    <property type="evidence" value="ECO:0007669"/>
    <property type="project" value="InterPro"/>
</dbReference>
<keyword evidence="1" id="KW-0285">Flavoprotein</keyword>
<proteinExistence type="predicted"/>
<dbReference type="PANTHER" id="PTHR43408:SF1">
    <property type="entry name" value="FMN REDUCTASE (NADPH)"/>
    <property type="match status" value="1"/>
</dbReference>
<feature type="domain" description="NADPH-dependent FMN reductase-like" evidence="4">
    <location>
        <begin position="4"/>
        <end position="143"/>
    </location>
</feature>
<accession>A0A7Y0K755</accession>
<dbReference type="NCBIfam" id="TIGR03567">
    <property type="entry name" value="FMN_reduc_SsuE"/>
    <property type="match status" value="1"/>
</dbReference>
<gene>
    <name evidence="5" type="primary">ssuE</name>
    <name evidence="5" type="ORF">HHU08_07435</name>
</gene>
<dbReference type="InterPro" id="IPR051814">
    <property type="entry name" value="NAD(P)H-dep_FMN_reductase"/>
</dbReference>
<sequence length="178" mass="19799">MKTVTIIAGGHKINSRLTGILQFAADFLRQKQVNVQVIQVHQLPSDALITADFMNQDIVEARQKVEQSDGVIVLSPVFQASYSGIIKTFLDLLPQKSLRNKNILPLMLGGTYAHLLVMDYALKPVLANLGATNILTGAYVTDNQITEQDNQTYLLDTDSETRITNQLEQLLKGLYKIQ</sequence>
<reference evidence="5 6" key="1">
    <citation type="submission" date="2020-04" db="EMBL/GenBank/DDBJ databases">
        <title>Bacillus sp. UniB3 isolated from commercial digestive syrup.</title>
        <authorList>
            <person name="Thorat V."/>
            <person name="Kirdat K."/>
            <person name="Tiwarekar B."/>
            <person name="Yadav A."/>
        </authorList>
    </citation>
    <scope>NUCLEOTIDE SEQUENCE [LARGE SCALE GENOMIC DNA]</scope>
    <source>
        <strain evidence="5 6">UniB3</strain>
    </source>
</reference>
<dbReference type="InterPro" id="IPR020048">
    <property type="entry name" value="NADPH-dep_FMN_reduc_SsuE"/>
</dbReference>
<dbReference type="InterPro" id="IPR029039">
    <property type="entry name" value="Flavoprotein-like_sf"/>
</dbReference>
<evidence type="ECO:0000256" key="3">
    <source>
        <dbReference type="ARBA" id="ARBA00023002"/>
    </source>
</evidence>
<dbReference type="PANTHER" id="PTHR43408">
    <property type="entry name" value="FMN REDUCTASE (NADPH)"/>
    <property type="match status" value="1"/>
</dbReference>
<evidence type="ECO:0000256" key="1">
    <source>
        <dbReference type="ARBA" id="ARBA00022630"/>
    </source>
</evidence>
<comment type="caution">
    <text evidence="5">The sequence shown here is derived from an EMBL/GenBank/DDBJ whole genome shotgun (WGS) entry which is preliminary data.</text>
</comment>
<dbReference type="EC" id="1.5.1.38" evidence="5"/>